<keyword evidence="1" id="KW-0732">Signal</keyword>
<organism evidence="2 3">
    <name type="scientific">Capnocytophaga endodontalis</name>
    <dbReference type="NCBI Taxonomy" id="2708117"/>
    <lineage>
        <taxon>Bacteria</taxon>
        <taxon>Pseudomonadati</taxon>
        <taxon>Bacteroidota</taxon>
        <taxon>Flavobacteriia</taxon>
        <taxon>Flavobacteriales</taxon>
        <taxon>Flavobacteriaceae</taxon>
        <taxon>Capnocytophaga</taxon>
    </lineage>
</organism>
<accession>A0A1Z4BSF7</accession>
<feature type="chain" id="PRO_5012599661" evidence="1">
    <location>
        <begin position="19"/>
        <end position="280"/>
    </location>
</feature>
<dbReference type="AlphaFoldDB" id="A0A1Z4BSF7"/>
<dbReference type="Proteomes" id="UP000197007">
    <property type="component" value="Chromosome"/>
</dbReference>
<dbReference type="EMBL" id="CP022022">
    <property type="protein sequence ID" value="ASF44246.1"/>
    <property type="molecule type" value="Genomic_DNA"/>
</dbReference>
<sequence>MKQTILYVCLLASTVVFAQYKITKVRDEALNAQEKRQVFQQWGDFKPEAEYYKIFGTKVGPQLSKNHSMVWGWLSYNGRKYNHRYMDGEDIRPLSATGLETQRQLKAMVMQREAETIKKHVDSIYKRSLSDMAHWTSLTVKADPLFLLYYKRMLTPLKEFPDKPETYSQWGFKDEKAFENAKHTGQLQPLQEKLDIIKGIYEKATTLDMPRGKRFLMYHKALIGWREFKRMLQNTGNINQWFLETERLLNNSYKATDEIAPYVEDVQIMEGIMRQYKHKF</sequence>
<gene>
    <name evidence="2" type="ORF">CBG49_14710</name>
</gene>
<evidence type="ECO:0000256" key="1">
    <source>
        <dbReference type="SAM" id="SignalP"/>
    </source>
</evidence>
<evidence type="ECO:0000313" key="2">
    <source>
        <dbReference type="EMBL" id="ASF44246.1"/>
    </source>
</evidence>
<protein>
    <submittedName>
        <fullName evidence="2">Uncharacterized protein</fullName>
    </submittedName>
</protein>
<feature type="signal peptide" evidence="1">
    <location>
        <begin position="1"/>
        <end position="18"/>
    </location>
</feature>
<proteinExistence type="predicted"/>
<reference evidence="3" key="1">
    <citation type="submission" date="2017-06" db="EMBL/GenBank/DDBJ databases">
        <title>Complete genome sequence of Capnocytophaga sp. KCOM 1579 (=ChDC OS43) isolated from a human refractory periapical abscess lesion.</title>
        <authorList>
            <person name="Kook J.-K."/>
            <person name="Park S.-N."/>
            <person name="Lim Y.K."/>
            <person name="Roh H."/>
        </authorList>
    </citation>
    <scope>NUCLEOTIDE SEQUENCE [LARGE SCALE GENOMIC DNA]</scope>
    <source>
        <strain evidence="3">ChDC OS43</strain>
    </source>
</reference>
<name>A0A1Z4BSF7_9FLAO</name>
<keyword evidence="3" id="KW-1185">Reference proteome</keyword>
<dbReference type="RefSeq" id="WP_088595079.1">
    <property type="nucleotide sequence ID" value="NZ_CP022022.1"/>
</dbReference>
<evidence type="ECO:0000313" key="3">
    <source>
        <dbReference type="Proteomes" id="UP000197007"/>
    </source>
</evidence>
<dbReference type="KEGG" id="capn:CBG49_14710"/>